<keyword evidence="2" id="KW-1185">Reference proteome</keyword>
<reference evidence="1 2" key="1">
    <citation type="submission" date="2019-03" db="EMBL/GenBank/DDBJ databases">
        <title>Sequencing the genomes of 1000 actinobacteria strains.</title>
        <authorList>
            <person name="Klenk H.-P."/>
        </authorList>
    </citation>
    <scope>NUCLEOTIDE SEQUENCE [LARGE SCALE GENOMIC DNA]</scope>
    <source>
        <strain evidence="1 2">DSM 43805</strain>
    </source>
</reference>
<dbReference type="SUPFAM" id="SSF54427">
    <property type="entry name" value="NTF2-like"/>
    <property type="match status" value="1"/>
</dbReference>
<sequence>MRFAYSWAMEREEAIVEWHASVNSGDLDRAALAVGDPVVVLGPRGSAAITPAQFAEWVDRSGIRLEPVGRHPAGERLTVVEQDATWPGSVGSTRVATAFRVDGGVVTAALRYPDLATALDRAGSDLAAAEESARGGP</sequence>
<accession>A0A4V3C5Z7</accession>
<gene>
    <name evidence="1" type="ORF">C8E87_7198</name>
</gene>
<evidence type="ECO:0008006" key="3">
    <source>
        <dbReference type="Google" id="ProtNLM"/>
    </source>
</evidence>
<evidence type="ECO:0000313" key="1">
    <source>
        <dbReference type="EMBL" id="TDO31768.1"/>
    </source>
</evidence>
<dbReference type="EMBL" id="SNWR01000002">
    <property type="protein sequence ID" value="TDO31768.1"/>
    <property type="molecule type" value="Genomic_DNA"/>
</dbReference>
<organism evidence="1 2">
    <name type="scientific">Paractinoplanes brasiliensis</name>
    <dbReference type="NCBI Taxonomy" id="52695"/>
    <lineage>
        <taxon>Bacteria</taxon>
        <taxon>Bacillati</taxon>
        <taxon>Actinomycetota</taxon>
        <taxon>Actinomycetes</taxon>
        <taxon>Micromonosporales</taxon>
        <taxon>Micromonosporaceae</taxon>
        <taxon>Paractinoplanes</taxon>
    </lineage>
</organism>
<dbReference type="Proteomes" id="UP000294901">
    <property type="component" value="Unassembled WGS sequence"/>
</dbReference>
<protein>
    <recommendedName>
        <fullName evidence="3">SnoaL-like protein</fullName>
    </recommendedName>
</protein>
<dbReference type="AlphaFoldDB" id="A0A4V3C5Z7"/>
<comment type="caution">
    <text evidence="1">The sequence shown here is derived from an EMBL/GenBank/DDBJ whole genome shotgun (WGS) entry which is preliminary data.</text>
</comment>
<evidence type="ECO:0000313" key="2">
    <source>
        <dbReference type="Proteomes" id="UP000294901"/>
    </source>
</evidence>
<dbReference type="InterPro" id="IPR032710">
    <property type="entry name" value="NTF2-like_dom_sf"/>
</dbReference>
<name>A0A4V3C5Z7_9ACTN</name>
<proteinExistence type="predicted"/>